<dbReference type="EMBL" id="DRXS01000145">
    <property type="protein sequence ID" value="HHR40715.1"/>
    <property type="molecule type" value="Genomic_DNA"/>
</dbReference>
<protein>
    <recommendedName>
        <fullName evidence="6 7">Small ribosomal subunit protein eS4</fullName>
    </recommendedName>
</protein>
<dbReference type="HAMAP" id="MF_00485">
    <property type="entry name" value="Ribosomal_eS4"/>
    <property type="match status" value="1"/>
</dbReference>
<dbReference type="AlphaFoldDB" id="A0A7C5Y4H3"/>
<dbReference type="SUPFAM" id="SSF55174">
    <property type="entry name" value="Alpha-L RNA-binding motif"/>
    <property type="match status" value="1"/>
</dbReference>
<feature type="domain" description="RNA-binding S4" evidence="8">
    <location>
        <begin position="36"/>
        <end position="100"/>
    </location>
</feature>
<gene>
    <name evidence="7" type="primary">rps4e</name>
    <name evidence="9" type="ORF">ENM42_02680</name>
</gene>
<dbReference type="GO" id="GO:0003735">
    <property type="term" value="F:structural constituent of ribosome"/>
    <property type="evidence" value="ECO:0007669"/>
    <property type="project" value="InterPro"/>
</dbReference>
<evidence type="ECO:0000256" key="1">
    <source>
        <dbReference type="ARBA" id="ARBA00007500"/>
    </source>
</evidence>
<keyword evidence="2" id="KW-0699">rRNA-binding</keyword>
<evidence type="ECO:0000256" key="7">
    <source>
        <dbReference type="HAMAP-Rule" id="MF_00485"/>
    </source>
</evidence>
<comment type="similarity">
    <text evidence="1 7">Belongs to the eukaryotic ribosomal protein eS4 family.</text>
</comment>
<name>A0A7C5Y4H3_CALS0</name>
<evidence type="ECO:0000259" key="8">
    <source>
        <dbReference type="SMART" id="SM00363"/>
    </source>
</evidence>
<dbReference type="InterPro" id="IPR013845">
    <property type="entry name" value="Ribosomal_eS4_central_region"/>
</dbReference>
<dbReference type="InterPro" id="IPR038237">
    <property type="entry name" value="Ribosomal_eS4_central_sf"/>
</dbReference>
<sequence>MTHLKSLAAPKHFPKKDTVFTVSPRPGPHPKKRSIPLLIAVRHLLSYAENAKTARKLIRSGKFFVDGKPVRDPRYPLGLMDVLSIPTTGEHYRILIRPGKGLFLFKIAEPEANFKVCQVLRKNHVRGGGLMIGLHDGRTILFRAEELERGRALKILDSVKIGLPDQDLLETVSLNTDVQAYVHSGARAGLYGKVAKIRREVVFPDKPTVTIETTSGTVTTLLRNVMPIGGETPWITLP</sequence>
<evidence type="ECO:0000256" key="4">
    <source>
        <dbReference type="ARBA" id="ARBA00022980"/>
    </source>
</evidence>
<keyword evidence="3 7" id="KW-0694">RNA-binding</keyword>
<proteinExistence type="inferred from homology"/>
<dbReference type="Gene3D" id="2.40.50.740">
    <property type="match status" value="1"/>
</dbReference>
<accession>A0A7C5Y4H3</accession>
<dbReference type="PANTHER" id="PTHR11581:SF0">
    <property type="entry name" value="SMALL RIBOSOMAL SUBUNIT PROTEIN ES4"/>
    <property type="match status" value="1"/>
</dbReference>
<dbReference type="GO" id="GO:0022627">
    <property type="term" value="C:cytosolic small ribosomal subunit"/>
    <property type="evidence" value="ECO:0007669"/>
    <property type="project" value="TreeGrafter"/>
</dbReference>
<dbReference type="PANTHER" id="PTHR11581">
    <property type="entry name" value="30S/40S RIBOSOMAL PROTEIN S4"/>
    <property type="match status" value="1"/>
</dbReference>
<dbReference type="Pfam" id="PF08071">
    <property type="entry name" value="RS4NT"/>
    <property type="match status" value="1"/>
</dbReference>
<evidence type="ECO:0000256" key="5">
    <source>
        <dbReference type="ARBA" id="ARBA00023274"/>
    </source>
</evidence>
<dbReference type="Gene3D" id="2.30.30.30">
    <property type="match status" value="1"/>
</dbReference>
<dbReference type="GO" id="GO:0019843">
    <property type="term" value="F:rRNA binding"/>
    <property type="evidence" value="ECO:0007669"/>
    <property type="project" value="UniProtKB-KW"/>
</dbReference>
<dbReference type="InterPro" id="IPR000876">
    <property type="entry name" value="Ribosomal_eS4"/>
</dbReference>
<evidence type="ECO:0000256" key="3">
    <source>
        <dbReference type="ARBA" id="ARBA00022884"/>
    </source>
</evidence>
<comment type="caution">
    <text evidence="9">The sequence shown here is derived from an EMBL/GenBank/DDBJ whole genome shotgun (WGS) entry which is preliminary data.</text>
</comment>
<dbReference type="InterPro" id="IPR014722">
    <property type="entry name" value="Rib_uL2_dom2"/>
</dbReference>
<keyword evidence="4 7" id="KW-0689">Ribosomal protein</keyword>
<evidence type="ECO:0000313" key="9">
    <source>
        <dbReference type="EMBL" id="HHR40715.1"/>
    </source>
</evidence>
<dbReference type="InterPro" id="IPR013843">
    <property type="entry name" value="Ribosomal_eS4_N"/>
</dbReference>
<evidence type="ECO:0000256" key="2">
    <source>
        <dbReference type="ARBA" id="ARBA00022730"/>
    </source>
</evidence>
<dbReference type="PROSITE" id="PS50889">
    <property type="entry name" value="S4"/>
    <property type="match status" value="1"/>
</dbReference>
<dbReference type="SMART" id="SM00363">
    <property type="entry name" value="S4"/>
    <property type="match status" value="1"/>
</dbReference>
<dbReference type="InterPro" id="IPR036986">
    <property type="entry name" value="S4_RNA-bd_sf"/>
</dbReference>
<keyword evidence="5 7" id="KW-0687">Ribonucleoprotein</keyword>
<reference evidence="9" key="1">
    <citation type="journal article" date="2020" name="mSystems">
        <title>Genome- and Community-Level Interaction Insights into Carbon Utilization and Element Cycling Functions of Hydrothermarchaeota in Hydrothermal Sediment.</title>
        <authorList>
            <person name="Zhou Z."/>
            <person name="Liu Y."/>
            <person name="Xu W."/>
            <person name="Pan J."/>
            <person name="Luo Z.H."/>
            <person name="Li M."/>
        </authorList>
    </citation>
    <scope>NUCLEOTIDE SEQUENCE [LARGE SCALE GENOMIC DNA]</scope>
    <source>
        <strain evidence="9">SpSt-1084</strain>
    </source>
</reference>
<evidence type="ECO:0000256" key="6">
    <source>
        <dbReference type="ARBA" id="ARBA00035272"/>
    </source>
</evidence>
<organism evidence="9">
    <name type="scientific">Caldiarchaeum subterraneum</name>
    <dbReference type="NCBI Taxonomy" id="311458"/>
    <lineage>
        <taxon>Archaea</taxon>
        <taxon>Nitrososphaerota</taxon>
        <taxon>Candidatus Caldarchaeales</taxon>
        <taxon>Candidatus Caldarchaeaceae</taxon>
        <taxon>Candidatus Caldarchaeum</taxon>
    </lineage>
</organism>
<dbReference type="CDD" id="cd00165">
    <property type="entry name" value="S4"/>
    <property type="match status" value="1"/>
</dbReference>
<dbReference type="Pfam" id="PF01479">
    <property type="entry name" value="S4"/>
    <property type="match status" value="1"/>
</dbReference>
<dbReference type="Gene3D" id="3.10.290.10">
    <property type="entry name" value="RNA-binding S4 domain"/>
    <property type="match status" value="1"/>
</dbReference>
<dbReference type="GO" id="GO:0006412">
    <property type="term" value="P:translation"/>
    <property type="evidence" value="ECO:0007669"/>
    <property type="project" value="UniProtKB-UniRule"/>
</dbReference>
<dbReference type="InterPro" id="IPR002942">
    <property type="entry name" value="S4_RNA-bd"/>
</dbReference>
<dbReference type="Pfam" id="PF00900">
    <property type="entry name" value="Ribosomal_S4e"/>
    <property type="match status" value="1"/>
</dbReference>